<protein>
    <submittedName>
        <fullName evidence="1">Uncharacterized protein</fullName>
    </submittedName>
</protein>
<sequence>MLLICRHKHTVYPFTLHYSFVSPVSFVLHFSGRYFDILWRKTAGCIAALRPSTKKVHLWKRYVRGGAR</sequence>
<proteinExistence type="predicted"/>
<dbReference type="EMBL" id="KZ678147">
    <property type="protein sequence ID" value="PSN60840.1"/>
    <property type="molecule type" value="Genomic_DNA"/>
</dbReference>
<reference evidence="1 2" key="1">
    <citation type="journal article" date="2018" name="Front. Microbiol.">
        <title>Genome-Wide Analysis of Corynespora cassiicola Leaf Fall Disease Putative Effectors.</title>
        <authorList>
            <person name="Lopez D."/>
            <person name="Ribeiro S."/>
            <person name="Label P."/>
            <person name="Fumanal B."/>
            <person name="Venisse J.S."/>
            <person name="Kohler A."/>
            <person name="de Oliveira R.R."/>
            <person name="Labutti K."/>
            <person name="Lipzen A."/>
            <person name="Lail K."/>
            <person name="Bauer D."/>
            <person name="Ohm R.A."/>
            <person name="Barry K.W."/>
            <person name="Spatafora J."/>
            <person name="Grigoriev I.V."/>
            <person name="Martin F.M."/>
            <person name="Pujade-Renaud V."/>
        </authorList>
    </citation>
    <scope>NUCLEOTIDE SEQUENCE [LARGE SCALE GENOMIC DNA]</scope>
    <source>
        <strain evidence="1 2">Philippines</strain>
    </source>
</reference>
<dbReference type="Proteomes" id="UP000240883">
    <property type="component" value="Unassembled WGS sequence"/>
</dbReference>
<keyword evidence="2" id="KW-1185">Reference proteome</keyword>
<evidence type="ECO:0000313" key="1">
    <source>
        <dbReference type="EMBL" id="PSN60840.1"/>
    </source>
</evidence>
<accession>A0A2T2N635</accession>
<name>A0A2T2N635_CORCC</name>
<dbReference type="AlphaFoldDB" id="A0A2T2N635"/>
<organism evidence="1 2">
    <name type="scientific">Corynespora cassiicola Philippines</name>
    <dbReference type="NCBI Taxonomy" id="1448308"/>
    <lineage>
        <taxon>Eukaryota</taxon>
        <taxon>Fungi</taxon>
        <taxon>Dikarya</taxon>
        <taxon>Ascomycota</taxon>
        <taxon>Pezizomycotina</taxon>
        <taxon>Dothideomycetes</taxon>
        <taxon>Pleosporomycetidae</taxon>
        <taxon>Pleosporales</taxon>
        <taxon>Corynesporascaceae</taxon>
        <taxon>Corynespora</taxon>
    </lineage>
</organism>
<gene>
    <name evidence="1" type="ORF">BS50DRAFT_199123</name>
</gene>
<evidence type="ECO:0000313" key="2">
    <source>
        <dbReference type="Proteomes" id="UP000240883"/>
    </source>
</evidence>